<name>A0A2V1IPV5_9BACT</name>
<dbReference type="RefSeq" id="WP_107036719.1">
    <property type="nucleotide sequence ID" value="NZ_CAOLHR010000008.1"/>
</dbReference>
<reference evidence="2" key="1">
    <citation type="submission" date="2018-02" db="EMBL/GenBank/DDBJ databases">
        <authorList>
            <person name="Clavel T."/>
            <person name="Strowig T."/>
        </authorList>
    </citation>
    <scope>NUCLEOTIDE SEQUENCE [LARGE SCALE GENOMIC DNA]</scope>
    <source>
        <strain evidence="2">DSM 100764</strain>
    </source>
</reference>
<dbReference type="GeneID" id="93425814"/>
<evidence type="ECO:0000313" key="1">
    <source>
        <dbReference type="EMBL" id="PWB06340.1"/>
    </source>
</evidence>
<evidence type="ECO:0000313" key="2">
    <source>
        <dbReference type="Proteomes" id="UP000244925"/>
    </source>
</evidence>
<dbReference type="Gene3D" id="3.40.50.300">
    <property type="entry name" value="P-loop containing nucleotide triphosphate hydrolases"/>
    <property type="match status" value="1"/>
</dbReference>
<comment type="caution">
    <text evidence="1">The sequence shown here is derived from an EMBL/GenBank/DDBJ whole genome shotgun (WGS) entry which is preliminary data.</text>
</comment>
<dbReference type="GO" id="GO:0016301">
    <property type="term" value="F:kinase activity"/>
    <property type="evidence" value="ECO:0007669"/>
    <property type="project" value="UniProtKB-KW"/>
</dbReference>
<dbReference type="AlphaFoldDB" id="A0A2V1IPV5"/>
<proteinExistence type="predicted"/>
<protein>
    <submittedName>
        <fullName evidence="1">Cytidylate kinase-like family protein</fullName>
    </submittedName>
</protein>
<keyword evidence="1" id="KW-0808">Transferase</keyword>
<dbReference type="Proteomes" id="UP000244925">
    <property type="component" value="Unassembled WGS sequence"/>
</dbReference>
<dbReference type="SUPFAM" id="SSF52540">
    <property type="entry name" value="P-loop containing nucleoside triphosphate hydrolases"/>
    <property type="match status" value="1"/>
</dbReference>
<dbReference type="EMBL" id="PUBV01000027">
    <property type="protein sequence ID" value="PWB06340.1"/>
    <property type="molecule type" value="Genomic_DNA"/>
</dbReference>
<gene>
    <name evidence="1" type="ORF">C5O25_10615</name>
</gene>
<sequence>MKDSDKTNSADNRHVTITVGRQFGSGGREIGRRLADAFGFRYYDKELLHEAAQRAGVSTEFFEKNDERFPSFLNGIFSFAFGMSPSNIYAGSTSISDDSLYRAQSDFIHSLADTGSCVIVGRSSDYVLRDHPRTVNLFVHAPMERCIDRIVARDPSLSREKARARAEKINRLRANYYNFYTDKTWGAASSYDLTFDTSLLSADDIVALVRHYIQMRFPDNLL</sequence>
<dbReference type="Pfam" id="PF13189">
    <property type="entry name" value="Cytidylate_kin2"/>
    <property type="match status" value="1"/>
</dbReference>
<organism evidence="1 2">
    <name type="scientific">Paramuribaculum intestinale</name>
    <dbReference type="NCBI Taxonomy" id="2094151"/>
    <lineage>
        <taxon>Bacteria</taxon>
        <taxon>Pseudomonadati</taxon>
        <taxon>Bacteroidota</taxon>
        <taxon>Bacteroidia</taxon>
        <taxon>Bacteroidales</taxon>
        <taxon>Muribaculaceae</taxon>
        <taxon>Paramuribaculum</taxon>
    </lineage>
</organism>
<keyword evidence="2" id="KW-1185">Reference proteome</keyword>
<accession>A0A2V1IPV5</accession>
<dbReference type="InterPro" id="IPR027417">
    <property type="entry name" value="P-loop_NTPase"/>
</dbReference>
<keyword evidence="1" id="KW-0418">Kinase</keyword>